<reference evidence="2 3" key="1">
    <citation type="submission" date="2019-01" db="EMBL/GenBank/DDBJ databases">
        <title>Lacibacter sp. strain TTM-7.</title>
        <authorList>
            <person name="Chen W.-M."/>
        </authorList>
    </citation>
    <scope>NUCLEOTIDE SEQUENCE [LARGE SCALE GENOMIC DNA]</scope>
    <source>
        <strain evidence="2 3">TTM-7</strain>
    </source>
</reference>
<dbReference type="OrthoDB" id="2004663at2"/>
<evidence type="ECO:0000313" key="3">
    <source>
        <dbReference type="Proteomes" id="UP000290204"/>
    </source>
</evidence>
<evidence type="ECO:0008006" key="4">
    <source>
        <dbReference type="Google" id="ProtNLM"/>
    </source>
</evidence>
<protein>
    <recommendedName>
        <fullName evidence="4">DUF3592 domain-containing protein</fullName>
    </recommendedName>
</protein>
<feature type="transmembrane region" description="Helical" evidence="1">
    <location>
        <begin position="6"/>
        <end position="24"/>
    </location>
</feature>
<dbReference type="AlphaFoldDB" id="A0A4Q1CI51"/>
<accession>A0A4Q1CI51</accession>
<keyword evidence="3" id="KW-1185">Reference proteome</keyword>
<name>A0A4Q1CI51_9BACT</name>
<evidence type="ECO:0000256" key="1">
    <source>
        <dbReference type="SAM" id="Phobius"/>
    </source>
</evidence>
<keyword evidence="1" id="KW-0472">Membrane</keyword>
<keyword evidence="1" id="KW-1133">Transmembrane helix</keyword>
<sequence length="142" mass="16298">MNILLYLSIVGILIFDIISYRVFLKNAIPEFFRLNKLVVNGQKDQGEIIGFAEKDDSDGHTQYAPLIRYFVNNTRYEYQTDNFSFKKPVVGSSIGICYDSNNPKEVIANYNTYLLSKAMEIILIAIVLVSLNLGFLYKVFFD</sequence>
<proteinExistence type="predicted"/>
<dbReference type="RefSeq" id="WP_129131159.1">
    <property type="nucleotide sequence ID" value="NZ_SDHW01000003.1"/>
</dbReference>
<organism evidence="2 3">
    <name type="scientific">Lacibacter luteus</name>
    <dbReference type="NCBI Taxonomy" id="2508719"/>
    <lineage>
        <taxon>Bacteria</taxon>
        <taxon>Pseudomonadati</taxon>
        <taxon>Bacteroidota</taxon>
        <taxon>Chitinophagia</taxon>
        <taxon>Chitinophagales</taxon>
        <taxon>Chitinophagaceae</taxon>
        <taxon>Lacibacter</taxon>
    </lineage>
</organism>
<dbReference type="EMBL" id="SDHW01000003">
    <property type="protein sequence ID" value="RXK59785.1"/>
    <property type="molecule type" value="Genomic_DNA"/>
</dbReference>
<keyword evidence="1" id="KW-0812">Transmembrane</keyword>
<gene>
    <name evidence="2" type="ORF">ESA94_12055</name>
</gene>
<evidence type="ECO:0000313" key="2">
    <source>
        <dbReference type="EMBL" id="RXK59785.1"/>
    </source>
</evidence>
<dbReference type="Proteomes" id="UP000290204">
    <property type="component" value="Unassembled WGS sequence"/>
</dbReference>
<comment type="caution">
    <text evidence="2">The sequence shown here is derived from an EMBL/GenBank/DDBJ whole genome shotgun (WGS) entry which is preliminary data.</text>
</comment>
<feature type="transmembrane region" description="Helical" evidence="1">
    <location>
        <begin position="121"/>
        <end position="140"/>
    </location>
</feature>